<keyword evidence="4 5" id="KW-0472">Membrane</keyword>
<dbReference type="Ensembl" id="ENSHHUT00000059664.1">
    <property type="protein sequence ID" value="ENSHHUP00000057688.1"/>
    <property type="gene ID" value="ENSHHUG00000034361.1"/>
</dbReference>
<dbReference type="GO" id="GO:0016020">
    <property type="term" value="C:membrane"/>
    <property type="evidence" value="ECO:0007669"/>
    <property type="project" value="UniProtKB-SubCell"/>
</dbReference>
<evidence type="ECO:0000313" key="6">
    <source>
        <dbReference type="Ensembl" id="ENSHHUP00000057688.1"/>
    </source>
</evidence>
<evidence type="ECO:0000256" key="5">
    <source>
        <dbReference type="SAM" id="Phobius"/>
    </source>
</evidence>
<organism evidence="6 7">
    <name type="scientific">Hucho hucho</name>
    <name type="common">huchen</name>
    <dbReference type="NCBI Taxonomy" id="62062"/>
    <lineage>
        <taxon>Eukaryota</taxon>
        <taxon>Metazoa</taxon>
        <taxon>Chordata</taxon>
        <taxon>Craniata</taxon>
        <taxon>Vertebrata</taxon>
        <taxon>Euteleostomi</taxon>
        <taxon>Actinopterygii</taxon>
        <taxon>Neopterygii</taxon>
        <taxon>Teleostei</taxon>
        <taxon>Protacanthopterygii</taxon>
        <taxon>Salmoniformes</taxon>
        <taxon>Salmonidae</taxon>
        <taxon>Salmoninae</taxon>
        <taxon>Hucho</taxon>
    </lineage>
</organism>
<reference evidence="7" key="1">
    <citation type="submission" date="2018-06" db="EMBL/GenBank/DDBJ databases">
        <title>Genome assembly of Danube salmon.</title>
        <authorList>
            <person name="Macqueen D.J."/>
            <person name="Gundappa M.K."/>
        </authorList>
    </citation>
    <scope>NUCLEOTIDE SEQUENCE [LARGE SCALE GENOMIC DNA]</scope>
</reference>
<protein>
    <submittedName>
        <fullName evidence="6">Uncharacterized protein</fullName>
    </submittedName>
</protein>
<evidence type="ECO:0000256" key="3">
    <source>
        <dbReference type="ARBA" id="ARBA00022989"/>
    </source>
</evidence>
<reference evidence="6" key="2">
    <citation type="submission" date="2025-08" db="UniProtKB">
        <authorList>
            <consortium name="Ensembl"/>
        </authorList>
    </citation>
    <scope>IDENTIFICATION</scope>
</reference>
<comment type="subcellular location">
    <subcellularLocation>
        <location evidence="1">Membrane</location>
        <topology evidence="1">Multi-pass membrane protein</topology>
    </subcellularLocation>
</comment>
<evidence type="ECO:0000256" key="1">
    <source>
        <dbReference type="ARBA" id="ARBA00004141"/>
    </source>
</evidence>
<evidence type="ECO:0000313" key="7">
    <source>
        <dbReference type="Proteomes" id="UP000314982"/>
    </source>
</evidence>
<evidence type="ECO:0000256" key="4">
    <source>
        <dbReference type="ARBA" id="ARBA00023136"/>
    </source>
</evidence>
<reference evidence="6" key="3">
    <citation type="submission" date="2025-09" db="UniProtKB">
        <authorList>
            <consortium name="Ensembl"/>
        </authorList>
    </citation>
    <scope>IDENTIFICATION</scope>
</reference>
<evidence type="ECO:0000256" key="2">
    <source>
        <dbReference type="ARBA" id="ARBA00022692"/>
    </source>
</evidence>
<proteinExistence type="predicted"/>
<name>A0A4W5P6L5_9TELE</name>
<keyword evidence="7" id="KW-1185">Reference proteome</keyword>
<dbReference type="Proteomes" id="UP000314982">
    <property type="component" value="Unassembled WGS sequence"/>
</dbReference>
<dbReference type="InterPro" id="IPR004031">
    <property type="entry name" value="PMP22/EMP/MP20/Claudin"/>
</dbReference>
<keyword evidence="2 5" id="KW-0812">Transmembrane</keyword>
<sequence length="91" mass="10498">MHQLHTPAWLLIHTYLFSEDNLPSLSPICFAPPGFTSFAASLIFTFHRKEILEDSRDLSMGHFGYCFILAWSCVPLLLFSGVLYVHLRKRQ</sequence>
<keyword evidence="3 5" id="KW-1133">Transmembrane helix</keyword>
<dbReference type="GeneTree" id="ENSGT01050000247306"/>
<dbReference type="Pfam" id="PF00822">
    <property type="entry name" value="PMP22_Claudin"/>
    <property type="match status" value="1"/>
</dbReference>
<feature type="transmembrane region" description="Helical" evidence="5">
    <location>
        <begin position="62"/>
        <end position="85"/>
    </location>
</feature>
<dbReference type="AlphaFoldDB" id="A0A4W5P6L5"/>
<accession>A0A4W5P6L5</accession>